<comment type="similarity">
    <text evidence="1">Belongs to the DNA polymerase type-Y family.</text>
</comment>
<feature type="domain" description="UmuC" evidence="6">
    <location>
        <begin position="2"/>
        <end position="193"/>
    </location>
</feature>
<dbReference type="Gene3D" id="3.30.70.270">
    <property type="match status" value="1"/>
</dbReference>
<evidence type="ECO:0000313" key="8">
    <source>
        <dbReference type="Proteomes" id="UP000726777"/>
    </source>
</evidence>
<organism evidence="7 8">
    <name type="scientific">Vibrio parahaemolyticus</name>
    <dbReference type="NCBI Taxonomy" id="670"/>
    <lineage>
        <taxon>Bacteria</taxon>
        <taxon>Pseudomonadati</taxon>
        <taxon>Pseudomonadota</taxon>
        <taxon>Gammaproteobacteria</taxon>
        <taxon>Vibrionales</taxon>
        <taxon>Vibrionaceae</taxon>
        <taxon>Vibrio</taxon>
    </lineage>
</organism>
<dbReference type="GO" id="GO:0006281">
    <property type="term" value="P:DNA repair"/>
    <property type="evidence" value="ECO:0007669"/>
    <property type="project" value="UniProtKB-KW"/>
</dbReference>
<dbReference type="Pfam" id="PF13438">
    <property type="entry name" value="DUF4113"/>
    <property type="match status" value="1"/>
</dbReference>
<dbReference type="PANTHER" id="PTHR11076">
    <property type="entry name" value="DNA REPAIR POLYMERASE UMUC / TRANSFERASE FAMILY MEMBER"/>
    <property type="match status" value="1"/>
</dbReference>
<dbReference type="Proteomes" id="UP000726777">
    <property type="component" value="Unassembled WGS sequence"/>
</dbReference>
<dbReference type="AlphaFoldDB" id="A0A9Q3YKB6"/>
<evidence type="ECO:0000259" key="6">
    <source>
        <dbReference type="PROSITE" id="PS50173"/>
    </source>
</evidence>
<evidence type="ECO:0000256" key="2">
    <source>
        <dbReference type="ARBA" id="ARBA00022763"/>
    </source>
</evidence>
<reference evidence="7" key="1">
    <citation type="submission" date="2020-09" db="EMBL/GenBank/DDBJ databases">
        <title>Genome sequence of Vibrio parahaemolyticus isolates.</title>
        <authorList>
            <person name="Hammerl J.A."/>
            <person name="Strauch E."/>
        </authorList>
    </citation>
    <scope>NUCLEOTIDE SEQUENCE</scope>
    <source>
        <strain evidence="7">17-VB00146</strain>
    </source>
</reference>
<dbReference type="GO" id="GO:0042276">
    <property type="term" value="P:error-prone translesion synthesis"/>
    <property type="evidence" value="ECO:0007669"/>
    <property type="project" value="TreeGrafter"/>
</dbReference>
<dbReference type="Pfam" id="PF11799">
    <property type="entry name" value="IMS_C"/>
    <property type="match status" value="1"/>
</dbReference>
<dbReference type="GO" id="GO:0005829">
    <property type="term" value="C:cytosol"/>
    <property type="evidence" value="ECO:0007669"/>
    <property type="project" value="TreeGrafter"/>
</dbReference>
<dbReference type="InterPro" id="IPR043502">
    <property type="entry name" value="DNA/RNA_pol_sf"/>
</dbReference>
<dbReference type="Gene3D" id="1.10.150.20">
    <property type="entry name" value="5' to 3' exonuclease, C-terminal subdomain"/>
    <property type="match status" value="1"/>
</dbReference>
<keyword evidence="4" id="KW-0234">DNA repair</keyword>
<protein>
    <submittedName>
        <fullName evidence="7">Y-family DNA polymerase</fullName>
    </submittedName>
</protein>
<name>A0A9Q3YKB6_VIBPH</name>
<dbReference type="EMBL" id="JACVHL010000002">
    <property type="protein sequence ID" value="MCC3803865.1"/>
    <property type="molecule type" value="Genomic_DNA"/>
</dbReference>
<evidence type="ECO:0000256" key="1">
    <source>
        <dbReference type="ARBA" id="ARBA00010945"/>
    </source>
</evidence>
<proteinExistence type="inferred from homology"/>
<evidence type="ECO:0000313" key="7">
    <source>
        <dbReference type="EMBL" id="MCC3803865.1"/>
    </source>
</evidence>
<evidence type="ECO:0000256" key="5">
    <source>
        <dbReference type="ARBA" id="ARBA00023236"/>
    </source>
</evidence>
<keyword evidence="2" id="KW-0227">DNA damage</keyword>
<evidence type="ECO:0000256" key="3">
    <source>
        <dbReference type="ARBA" id="ARBA00023199"/>
    </source>
</evidence>
<dbReference type="PROSITE" id="PS50173">
    <property type="entry name" value="UMUC"/>
    <property type="match status" value="1"/>
</dbReference>
<dbReference type="SUPFAM" id="SSF56672">
    <property type="entry name" value="DNA/RNA polymerases"/>
    <property type="match status" value="1"/>
</dbReference>
<sequence>MIALVDADAFYCNCETVFKPEWRGKPIAVLSNNDGCVVACNRMAKQAGVQKFKPLFEQPVVQSTGKRGSPGTIFLSSNYELYADLSAKMMDVIGQFCPDQFIYSVDECFLDFKNCMKAIPNLLDHLTNIRRNVWKQCRLPVSIGAAETLTLSKVASRIAKSSPHFNGVCIIENEHDRRKYLKSLHVSEVWGIGRQLQVHLKHMGIDNALQLADSDPGRMRRAFNVEMERTIRELNGIKAKAWNHNEVSKKQIFSTRSLGERITQKIFLQQALAKHAAIASAKAREQKSLASVMLVFASTSAFDKTEHYSKRIIVRFEYPTADSDKVTAAATRAAKEIFKEGIRFYKIGVGLLELSSAKHEQQDLFNPQPNNPNLMNVLDSLNARYGRDTLFLGAQGIEPKWSMRRERLTARYTTRWSDLPRLRC</sequence>
<dbReference type="InterPro" id="IPR050116">
    <property type="entry name" value="DNA_polymerase-Y"/>
</dbReference>
<dbReference type="GO" id="GO:0003887">
    <property type="term" value="F:DNA-directed DNA polymerase activity"/>
    <property type="evidence" value="ECO:0007669"/>
    <property type="project" value="TreeGrafter"/>
</dbReference>
<accession>A0A9Q3YKB6</accession>
<dbReference type="RefSeq" id="WP_228085539.1">
    <property type="nucleotide sequence ID" value="NZ_JACVHL010000002.1"/>
</dbReference>
<dbReference type="InterPro" id="IPR025188">
    <property type="entry name" value="DUF4113"/>
</dbReference>
<dbReference type="Pfam" id="PF00817">
    <property type="entry name" value="IMS"/>
    <property type="match status" value="1"/>
</dbReference>
<keyword evidence="3" id="KW-0741">SOS mutagenesis</keyword>
<dbReference type="GO" id="GO:0003684">
    <property type="term" value="F:damaged DNA binding"/>
    <property type="evidence" value="ECO:0007669"/>
    <property type="project" value="InterPro"/>
</dbReference>
<gene>
    <name evidence="7" type="ORF">IB292_02325</name>
</gene>
<dbReference type="GO" id="GO:0009432">
    <property type="term" value="P:SOS response"/>
    <property type="evidence" value="ECO:0007669"/>
    <property type="project" value="UniProtKB-KW"/>
</dbReference>
<comment type="caution">
    <text evidence="7">The sequence shown here is derived from an EMBL/GenBank/DDBJ whole genome shotgun (WGS) entry which is preliminary data.</text>
</comment>
<dbReference type="InterPro" id="IPR017961">
    <property type="entry name" value="DNA_pol_Y-fam_little_finger"/>
</dbReference>
<dbReference type="PANTHER" id="PTHR11076:SF34">
    <property type="entry name" value="PROTEIN UMUC"/>
    <property type="match status" value="1"/>
</dbReference>
<evidence type="ECO:0000256" key="4">
    <source>
        <dbReference type="ARBA" id="ARBA00023204"/>
    </source>
</evidence>
<dbReference type="InterPro" id="IPR001126">
    <property type="entry name" value="UmuC"/>
</dbReference>
<dbReference type="Gene3D" id="3.40.1170.60">
    <property type="match status" value="1"/>
</dbReference>
<keyword evidence="5" id="KW-0742">SOS response</keyword>
<dbReference type="InterPro" id="IPR043128">
    <property type="entry name" value="Rev_trsase/Diguanyl_cyclase"/>
</dbReference>
<dbReference type="CDD" id="cd01700">
    <property type="entry name" value="PolY_Pol_V_umuC"/>
    <property type="match status" value="1"/>
</dbReference>